<accession>A0A226E072</accession>
<dbReference type="InterPro" id="IPR000557">
    <property type="entry name" value="Calponin_repeat"/>
</dbReference>
<evidence type="ECO:0000256" key="4">
    <source>
        <dbReference type="ARBA" id="ARBA00023203"/>
    </source>
</evidence>
<evidence type="ECO:0000313" key="7">
    <source>
        <dbReference type="EMBL" id="OXA50648.1"/>
    </source>
</evidence>
<dbReference type="GO" id="GO:0051015">
    <property type="term" value="F:actin filament binding"/>
    <property type="evidence" value="ECO:0007669"/>
    <property type="project" value="TreeGrafter"/>
</dbReference>
<dbReference type="Pfam" id="PF00402">
    <property type="entry name" value="Calponin"/>
    <property type="match status" value="1"/>
</dbReference>
<dbReference type="SUPFAM" id="SSF47576">
    <property type="entry name" value="Calponin-homology domain, CH-domain"/>
    <property type="match status" value="1"/>
</dbReference>
<keyword evidence="2" id="KW-0677">Repeat</keyword>
<dbReference type="Proteomes" id="UP000198287">
    <property type="component" value="Unassembled WGS sequence"/>
</dbReference>
<dbReference type="SMART" id="SM00033">
    <property type="entry name" value="CH"/>
    <property type="match status" value="1"/>
</dbReference>
<dbReference type="GO" id="GO:0015629">
    <property type="term" value="C:actin cytoskeleton"/>
    <property type="evidence" value="ECO:0007669"/>
    <property type="project" value="TreeGrafter"/>
</dbReference>
<dbReference type="GO" id="GO:0007015">
    <property type="term" value="P:actin filament organization"/>
    <property type="evidence" value="ECO:0007669"/>
    <property type="project" value="TreeGrafter"/>
</dbReference>
<evidence type="ECO:0000256" key="3">
    <source>
        <dbReference type="ARBA" id="ARBA00022860"/>
    </source>
</evidence>
<dbReference type="PANTHER" id="PTHR47385:SF13">
    <property type="entry name" value="CALPONIN"/>
    <property type="match status" value="1"/>
</dbReference>
<dbReference type="InterPro" id="IPR001715">
    <property type="entry name" value="CH_dom"/>
</dbReference>
<dbReference type="OrthoDB" id="21595at2759"/>
<gene>
    <name evidence="7" type="ORF">Fcan01_13934</name>
</gene>
<name>A0A226E072_FOLCA</name>
<organism evidence="7 8">
    <name type="scientific">Folsomia candida</name>
    <name type="common">Springtail</name>
    <dbReference type="NCBI Taxonomy" id="158441"/>
    <lineage>
        <taxon>Eukaryota</taxon>
        <taxon>Metazoa</taxon>
        <taxon>Ecdysozoa</taxon>
        <taxon>Arthropoda</taxon>
        <taxon>Hexapoda</taxon>
        <taxon>Collembola</taxon>
        <taxon>Entomobryomorpha</taxon>
        <taxon>Isotomoidea</taxon>
        <taxon>Isotomidae</taxon>
        <taxon>Proisotominae</taxon>
        <taxon>Folsomia</taxon>
    </lineage>
</organism>
<dbReference type="PROSITE" id="PS51122">
    <property type="entry name" value="CALPONIN_2"/>
    <property type="match status" value="1"/>
</dbReference>
<evidence type="ECO:0000256" key="1">
    <source>
        <dbReference type="ARBA" id="ARBA00009631"/>
    </source>
</evidence>
<dbReference type="PRINTS" id="PR00888">
    <property type="entry name" value="SM22CALPONIN"/>
</dbReference>
<dbReference type="OMA" id="VSGRHDW"/>
<protein>
    <submittedName>
        <fullName evidence="7">Muscle-specific protein 20</fullName>
    </submittedName>
</protein>
<keyword evidence="4" id="KW-0009">Actin-binding</keyword>
<sequence>MSKSPWKISGIRDPDEEAEAAAWVQQVVGEQFPPVPYEDILRNGIVLCKLINRLQPGIIKKVNTSGGDYKFIDNIQQFLKAAADYGVPVGDLFEAPDLYERKNIPVVTKAIFSLGRTTYKHPEWQGPWLGPKPADENLRHFSEDVLRAGQSIIGLQAGQNKGASQAGSNLGAQRRILLGK</sequence>
<dbReference type="PROSITE" id="PS50021">
    <property type="entry name" value="CH"/>
    <property type="match status" value="1"/>
</dbReference>
<dbReference type="STRING" id="158441.A0A226E072"/>
<feature type="domain" description="Calponin-homology (CH)" evidence="6">
    <location>
        <begin position="14"/>
        <end position="118"/>
    </location>
</feature>
<dbReference type="Pfam" id="PF00307">
    <property type="entry name" value="CH"/>
    <property type="match status" value="1"/>
</dbReference>
<evidence type="ECO:0000259" key="6">
    <source>
        <dbReference type="PROSITE" id="PS50021"/>
    </source>
</evidence>
<comment type="function">
    <text evidence="5">Thin filament-associated protein that is implicated in the regulation and modulation of smooth muscle contraction. It is capable of binding to actin, calmodulin and tropomyosin. The interaction of calponin with actin inhibits the actomyosin Mg-ATPase activity.</text>
</comment>
<dbReference type="EMBL" id="LNIX01000008">
    <property type="protein sequence ID" value="OXA50648.1"/>
    <property type="molecule type" value="Genomic_DNA"/>
</dbReference>
<comment type="similarity">
    <text evidence="1">Belongs to the calponin family.</text>
</comment>
<evidence type="ECO:0000256" key="2">
    <source>
        <dbReference type="ARBA" id="ARBA00022737"/>
    </source>
</evidence>
<dbReference type="PRINTS" id="PR00889">
    <property type="entry name" value="CALPONIN"/>
</dbReference>
<keyword evidence="8" id="KW-1185">Reference proteome</keyword>
<proteinExistence type="inferred from homology"/>
<dbReference type="InterPro" id="IPR050606">
    <property type="entry name" value="Calponin-like"/>
</dbReference>
<evidence type="ECO:0000313" key="8">
    <source>
        <dbReference type="Proteomes" id="UP000198287"/>
    </source>
</evidence>
<dbReference type="PANTHER" id="PTHR47385">
    <property type="entry name" value="CALPONIN"/>
    <property type="match status" value="1"/>
</dbReference>
<dbReference type="InterPro" id="IPR001997">
    <property type="entry name" value="Calponin/LIMCH1"/>
</dbReference>
<dbReference type="InterPro" id="IPR036872">
    <property type="entry name" value="CH_dom_sf"/>
</dbReference>
<dbReference type="GO" id="GO:0005516">
    <property type="term" value="F:calmodulin binding"/>
    <property type="evidence" value="ECO:0007669"/>
    <property type="project" value="UniProtKB-KW"/>
</dbReference>
<dbReference type="AlphaFoldDB" id="A0A226E072"/>
<comment type="caution">
    <text evidence="7">The sequence shown here is derived from an EMBL/GenBank/DDBJ whole genome shotgun (WGS) entry which is preliminary data.</text>
</comment>
<dbReference type="InterPro" id="IPR003096">
    <property type="entry name" value="SM22_calponin"/>
</dbReference>
<dbReference type="Gene3D" id="1.10.418.10">
    <property type="entry name" value="Calponin-like domain"/>
    <property type="match status" value="1"/>
</dbReference>
<keyword evidence="3" id="KW-0112">Calmodulin-binding</keyword>
<dbReference type="GO" id="GO:0031032">
    <property type="term" value="P:actomyosin structure organization"/>
    <property type="evidence" value="ECO:0007669"/>
    <property type="project" value="InterPro"/>
</dbReference>
<evidence type="ECO:0000256" key="5">
    <source>
        <dbReference type="ARBA" id="ARBA00025109"/>
    </source>
</evidence>
<reference evidence="7 8" key="1">
    <citation type="submission" date="2015-12" db="EMBL/GenBank/DDBJ databases">
        <title>The genome of Folsomia candida.</title>
        <authorList>
            <person name="Faddeeva A."/>
            <person name="Derks M.F."/>
            <person name="Anvar Y."/>
            <person name="Smit S."/>
            <person name="Van Straalen N."/>
            <person name="Roelofs D."/>
        </authorList>
    </citation>
    <scope>NUCLEOTIDE SEQUENCE [LARGE SCALE GENOMIC DNA]</scope>
    <source>
        <strain evidence="7 8">VU population</strain>
        <tissue evidence="7">Whole body</tissue>
    </source>
</reference>